<evidence type="ECO:0000256" key="6">
    <source>
        <dbReference type="HAMAP-Rule" id="MF_00117"/>
    </source>
</evidence>
<feature type="disulfide bond" description="Redox-active" evidence="6">
    <location>
        <begin position="237"/>
        <end position="239"/>
    </location>
</feature>
<keyword evidence="1 6" id="KW-0963">Cytoplasm</keyword>
<sequence>MGRIVRTISEDASAVCSAIEGTDIVSQIEKIHGTSAVVTAALGRLALGTSLIGIGLKDKDDSVTVRVNGGGPIGTMTAVSDSMGNVKCCCDECIVEIPLKPNGKLDVGGAVGSNGTISVVKDLGLKEPYIGQTELVSGEIAEDITNYFAVSEQTPTVCALGVLVNPDLSVKRAGGFMIQLLPFASDECISTIEKNISNMASVTTLLELGHTAESIAMLALDGLKPNVLDSFDVSYKCDCSRERTQRVLKSLGEKELKELAQDEVTEVKCHFCGTSYKFTRDEILKLAEEKRAKTDAMQQTDAPAGEQNNK</sequence>
<gene>
    <name evidence="6 8" type="primary">hslO</name>
    <name evidence="8" type="ORF">IAD01_04500</name>
</gene>
<dbReference type="GO" id="GO:0042026">
    <property type="term" value="P:protein refolding"/>
    <property type="evidence" value="ECO:0007669"/>
    <property type="project" value="TreeGrafter"/>
</dbReference>
<name>A0A9D1EPC7_9FIRM</name>
<dbReference type="PIRSF" id="PIRSF005261">
    <property type="entry name" value="Heat_shock_Hsp33"/>
    <property type="match status" value="1"/>
</dbReference>
<keyword evidence="2 6" id="KW-0862">Zinc</keyword>
<protein>
    <recommendedName>
        <fullName evidence="6">33 kDa chaperonin</fullName>
    </recommendedName>
    <alternativeName>
        <fullName evidence="6">Heat shock protein 33 homolog</fullName>
        <shortName evidence="6">HSP33</shortName>
    </alternativeName>
</protein>
<dbReference type="Pfam" id="PF01430">
    <property type="entry name" value="HSP33"/>
    <property type="match status" value="1"/>
</dbReference>
<comment type="subcellular location">
    <subcellularLocation>
        <location evidence="6">Cytoplasm</location>
    </subcellularLocation>
</comment>
<dbReference type="CDD" id="cd00498">
    <property type="entry name" value="Hsp33"/>
    <property type="match status" value="1"/>
</dbReference>
<dbReference type="GO" id="GO:0005737">
    <property type="term" value="C:cytoplasm"/>
    <property type="evidence" value="ECO:0007669"/>
    <property type="project" value="UniProtKB-SubCell"/>
</dbReference>
<evidence type="ECO:0000313" key="9">
    <source>
        <dbReference type="Proteomes" id="UP000823982"/>
    </source>
</evidence>
<dbReference type="PANTHER" id="PTHR30111:SF1">
    <property type="entry name" value="33 KDA CHAPERONIN"/>
    <property type="match status" value="1"/>
</dbReference>
<keyword evidence="3 6" id="KW-1015">Disulfide bond</keyword>
<reference evidence="8" key="1">
    <citation type="submission" date="2020-10" db="EMBL/GenBank/DDBJ databases">
        <authorList>
            <person name="Gilroy R."/>
        </authorList>
    </citation>
    <scope>NUCLEOTIDE SEQUENCE</scope>
    <source>
        <strain evidence="8">CHK157-1446</strain>
    </source>
</reference>
<evidence type="ECO:0000256" key="2">
    <source>
        <dbReference type="ARBA" id="ARBA00022833"/>
    </source>
</evidence>
<keyword evidence="5 6" id="KW-0676">Redox-active center</keyword>
<dbReference type="GO" id="GO:0051082">
    <property type="term" value="F:unfolded protein binding"/>
    <property type="evidence" value="ECO:0007669"/>
    <property type="project" value="UniProtKB-UniRule"/>
</dbReference>
<comment type="PTM">
    <text evidence="6">Under oxidizing conditions two disulfide bonds are formed involving the reactive cysteines. Under reducing conditions zinc is bound to the reactive cysteines and the protein is inactive.</text>
</comment>
<dbReference type="PANTHER" id="PTHR30111">
    <property type="entry name" value="33 KDA CHAPERONIN"/>
    <property type="match status" value="1"/>
</dbReference>
<dbReference type="EMBL" id="DVIR01000039">
    <property type="protein sequence ID" value="HIS24647.1"/>
    <property type="molecule type" value="Genomic_DNA"/>
</dbReference>
<evidence type="ECO:0000256" key="5">
    <source>
        <dbReference type="ARBA" id="ARBA00023284"/>
    </source>
</evidence>
<accession>A0A9D1EPC7</accession>
<dbReference type="NCBIfam" id="NF001033">
    <property type="entry name" value="PRK00114.1"/>
    <property type="match status" value="1"/>
</dbReference>
<evidence type="ECO:0000256" key="3">
    <source>
        <dbReference type="ARBA" id="ARBA00023157"/>
    </source>
</evidence>
<dbReference type="SUPFAM" id="SSF64397">
    <property type="entry name" value="Hsp33 domain"/>
    <property type="match status" value="1"/>
</dbReference>
<dbReference type="Gene3D" id="3.55.30.10">
    <property type="entry name" value="Hsp33 domain"/>
    <property type="match status" value="1"/>
</dbReference>
<dbReference type="AlphaFoldDB" id="A0A9D1EPC7"/>
<dbReference type="Gene3D" id="3.90.1280.10">
    <property type="entry name" value="HSP33 redox switch-like"/>
    <property type="match status" value="1"/>
</dbReference>
<feature type="region of interest" description="Disordered" evidence="7">
    <location>
        <begin position="290"/>
        <end position="310"/>
    </location>
</feature>
<dbReference type="InterPro" id="IPR000397">
    <property type="entry name" value="Heat_shock_Hsp33"/>
</dbReference>
<feature type="disulfide bond" description="Redox-active" evidence="6">
    <location>
        <begin position="269"/>
        <end position="272"/>
    </location>
</feature>
<dbReference type="HAMAP" id="MF_00117">
    <property type="entry name" value="HslO"/>
    <property type="match status" value="1"/>
</dbReference>
<comment type="caution">
    <text evidence="8">The sequence shown here is derived from an EMBL/GenBank/DDBJ whole genome shotgun (WGS) entry which is preliminary data.</text>
</comment>
<evidence type="ECO:0000256" key="4">
    <source>
        <dbReference type="ARBA" id="ARBA00023186"/>
    </source>
</evidence>
<comment type="function">
    <text evidence="6">Redox regulated molecular chaperone. Protects both thermally unfolding and oxidatively damaged proteins from irreversible aggregation. Plays an important role in the bacterial defense system toward oxidative stress.</text>
</comment>
<reference evidence="8" key="2">
    <citation type="journal article" date="2021" name="PeerJ">
        <title>Extensive microbial diversity within the chicken gut microbiome revealed by metagenomics and culture.</title>
        <authorList>
            <person name="Gilroy R."/>
            <person name="Ravi A."/>
            <person name="Getino M."/>
            <person name="Pursley I."/>
            <person name="Horton D.L."/>
            <person name="Alikhan N.F."/>
            <person name="Baker D."/>
            <person name="Gharbi K."/>
            <person name="Hall N."/>
            <person name="Watson M."/>
            <person name="Adriaenssens E.M."/>
            <person name="Foster-Nyarko E."/>
            <person name="Jarju S."/>
            <person name="Secka A."/>
            <person name="Antonio M."/>
            <person name="Oren A."/>
            <person name="Chaudhuri R.R."/>
            <person name="La Ragione R."/>
            <person name="Hildebrand F."/>
            <person name="Pallen M.J."/>
        </authorList>
    </citation>
    <scope>NUCLEOTIDE SEQUENCE</scope>
    <source>
        <strain evidence="8">CHK157-1446</strain>
    </source>
</reference>
<dbReference type="Proteomes" id="UP000823982">
    <property type="component" value="Unassembled WGS sequence"/>
</dbReference>
<comment type="similarity">
    <text evidence="6">Belongs to the HSP33 family.</text>
</comment>
<dbReference type="GO" id="GO:0044183">
    <property type="term" value="F:protein folding chaperone"/>
    <property type="evidence" value="ECO:0007669"/>
    <property type="project" value="TreeGrafter"/>
</dbReference>
<feature type="compositionally biased region" description="Polar residues" evidence="7">
    <location>
        <begin position="296"/>
        <end position="310"/>
    </location>
</feature>
<dbReference type="SUPFAM" id="SSF118352">
    <property type="entry name" value="HSP33 redox switch-like"/>
    <property type="match status" value="1"/>
</dbReference>
<keyword evidence="4 6" id="KW-0143">Chaperone</keyword>
<dbReference type="InterPro" id="IPR016154">
    <property type="entry name" value="Heat_shock_Hsp33_C"/>
</dbReference>
<evidence type="ECO:0000256" key="7">
    <source>
        <dbReference type="SAM" id="MobiDB-lite"/>
    </source>
</evidence>
<dbReference type="InterPro" id="IPR016153">
    <property type="entry name" value="Heat_shock_Hsp33_N"/>
</dbReference>
<organism evidence="8 9">
    <name type="scientific">Candidatus Faeciplasma gallinarum</name>
    <dbReference type="NCBI Taxonomy" id="2840799"/>
    <lineage>
        <taxon>Bacteria</taxon>
        <taxon>Bacillati</taxon>
        <taxon>Bacillota</taxon>
        <taxon>Clostridia</taxon>
        <taxon>Eubacteriales</taxon>
        <taxon>Oscillospiraceae</taxon>
        <taxon>Oscillospiraceae incertae sedis</taxon>
        <taxon>Candidatus Faeciplasma</taxon>
    </lineage>
</organism>
<proteinExistence type="inferred from homology"/>
<evidence type="ECO:0000313" key="8">
    <source>
        <dbReference type="EMBL" id="HIS24647.1"/>
    </source>
</evidence>
<evidence type="ECO:0000256" key="1">
    <source>
        <dbReference type="ARBA" id="ARBA00022490"/>
    </source>
</evidence>